<feature type="compositionally biased region" description="Basic residues" evidence="1">
    <location>
        <begin position="232"/>
        <end position="242"/>
    </location>
</feature>
<reference evidence="2 3" key="1">
    <citation type="journal article" date="2015" name="Genome Biol. Evol.">
        <title>Phylogenomic analyses indicate that early fungi evolved digesting cell walls of algal ancestors of land plants.</title>
        <authorList>
            <person name="Chang Y."/>
            <person name="Wang S."/>
            <person name="Sekimoto S."/>
            <person name="Aerts A.L."/>
            <person name="Choi C."/>
            <person name="Clum A."/>
            <person name="LaButti K.M."/>
            <person name="Lindquist E.A."/>
            <person name="Yee Ngan C."/>
            <person name="Ohm R.A."/>
            <person name="Salamov A.A."/>
            <person name="Grigoriev I.V."/>
            <person name="Spatafora J.W."/>
            <person name="Berbee M.L."/>
        </authorList>
    </citation>
    <scope>NUCLEOTIDE SEQUENCE [LARGE SCALE GENOMIC DNA]</scope>
    <source>
        <strain evidence="2 3">JEL478</strain>
    </source>
</reference>
<sequence>MTATSLYDIMKKSGDAPKEYINYDRIVKHGYKEHGEKIVHYPERIQLKLKKSGNRYVGSDNQVLTMQYDTDAGTAVTITSDNIGTEFEHRSNVACLVKMSHVFIYVANYLREGSLQTNGDTNVLVCSHAGIMSDYLRTHRTEYNMHPEKGLLDGTGVVNTEIWKGTLTVMGDSYDMGIPFLEQATPATIKDVYSTDFKALGDEYGACARQVNAIKSATAPINVARGGVNPRREKRKSRPPRSRSRDQRGRRTHSKQIFEKTGKVIGDQSENDLIMIMAIVSNDMCMEFDEEKCNSEELRYGIQSGMYDLNRKVLEECWKLSPSDQKTFSQVSRQGRAGVFPTLDNGKELRRARMRRALMKLQRVINSPRRYPFRRLENKLFGGRTRADILGNTVVSEYSSKNGTVMEFLQAKLHVNSEQSLPLYNELEELVDSHQLAPVNTWVQRLQQFRGTVHTYTEWANLFNIPEYRSTSQQITLVEFLEEKVRGLQLGAPGLEFYQAALQGHAWLELFQQRGSELRTQKSWMDVLPSLLTNETIVRRLQAVTDPLDDMRPITLRAFVTSLQTIPRLSRLLIFQTGIKSALWYNPQGGGSRAPFPSFSRSTSRSSSRESVRSEDSW</sequence>
<evidence type="ECO:0000256" key="1">
    <source>
        <dbReference type="SAM" id="MobiDB-lite"/>
    </source>
</evidence>
<protein>
    <submittedName>
        <fullName evidence="2">Uncharacterized protein</fullName>
    </submittedName>
</protein>
<evidence type="ECO:0000313" key="3">
    <source>
        <dbReference type="Proteomes" id="UP000070544"/>
    </source>
</evidence>
<dbReference type="AlphaFoldDB" id="A0A138ZX26"/>
<feature type="region of interest" description="Disordered" evidence="1">
    <location>
        <begin position="591"/>
        <end position="618"/>
    </location>
</feature>
<feature type="compositionally biased region" description="Low complexity" evidence="1">
    <location>
        <begin position="593"/>
        <end position="606"/>
    </location>
</feature>
<proteinExistence type="predicted"/>
<keyword evidence="3" id="KW-1185">Reference proteome</keyword>
<feature type="region of interest" description="Disordered" evidence="1">
    <location>
        <begin position="222"/>
        <end position="255"/>
    </location>
</feature>
<evidence type="ECO:0000313" key="2">
    <source>
        <dbReference type="EMBL" id="KXS08825.1"/>
    </source>
</evidence>
<dbReference type="Proteomes" id="UP000070544">
    <property type="component" value="Unassembled WGS sequence"/>
</dbReference>
<gene>
    <name evidence="2" type="ORF">M427DRAFT_50281</name>
</gene>
<organism evidence="2 3">
    <name type="scientific">Gonapodya prolifera (strain JEL478)</name>
    <name type="common">Monoblepharis prolifera</name>
    <dbReference type="NCBI Taxonomy" id="1344416"/>
    <lineage>
        <taxon>Eukaryota</taxon>
        <taxon>Fungi</taxon>
        <taxon>Fungi incertae sedis</taxon>
        <taxon>Chytridiomycota</taxon>
        <taxon>Chytridiomycota incertae sedis</taxon>
        <taxon>Monoblepharidomycetes</taxon>
        <taxon>Monoblepharidales</taxon>
        <taxon>Gonapodyaceae</taxon>
        <taxon>Gonapodya</taxon>
    </lineage>
</organism>
<dbReference type="EMBL" id="KQ965958">
    <property type="protein sequence ID" value="KXS08825.1"/>
    <property type="molecule type" value="Genomic_DNA"/>
</dbReference>
<feature type="compositionally biased region" description="Basic and acidic residues" evidence="1">
    <location>
        <begin position="607"/>
        <end position="618"/>
    </location>
</feature>
<accession>A0A138ZX26</accession>
<name>A0A138ZX26_GONPJ</name>